<sequence length="493" mass="57684">MFFIIIIYITILTGLIIGMILNRTYEKNFLHTCLKKEHPLLFLYPLCLYIFDKFELHQHFINQNTKEALESLNIGEKKETQLPLYWCKKCSFIIALIFLISIFSLFNELNSMQKSQLINGNAIQRPTYGEGEKKVRLYVEVEDKKDSIKDELNLNIEERRYDNEAMLKSFEEARKYIDLNILGENESLDDVRKPLVLMKQIPGTSIKIKWKIDNKNIIDTRGDLNNSNIPKEGELVQITAQIEYFDTIENYLITLRVKPKIVSRREQVLDALKEAIENKSRDTITEKEQILPEDIGERKINYNEPENRESEKMFFIGIIITGFIYFLFDKELLDQYKKREMQVLMDYPEIVNKIVLLLGAGMTMKNAWGKVVKEYVNKNREGAKNKRFAYEEMIITYNELHNGVIEMKAYESYGKRMKVLPYLRFSSLISQNLKKGSKGLLELLEYEAMEAFNERKELAKRLGEEASTKLLLPMMLMLLIVLVIILVPAISGL</sequence>
<keyword evidence="1" id="KW-0472">Membrane</keyword>
<dbReference type="AlphaFoldDB" id="A0A3N1XAA4"/>
<feature type="transmembrane region" description="Helical" evidence="1">
    <location>
        <begin position="313"/>
        <end position="328"/>
    </location>
</feature>
<keyword evidence="3" id="KW-1185">Reference proteome</keyword>
<feature type="transmembrane region" description="Helical" evidence="1">
    <location>
        <begin position="6"/>
        <end position="25"/>
    </location>
</feature>
<comment type="caution">
    <text evidence="2">The sequence shown here is derived from an EMBL/GenBank/DDBJ whole genome shotgun (WGS) entry which is preliminary data.</text>
</comment>
<keyword evidence="1" id="KW-1133">Transmembrane helix</keyword>
<dbReference type="EMBL" id="RJVG01000013">
    <property type="protein sequence ID" value="ROR23673.1"/>
    <property type="molecule type" value="Genomic_DNA"/>
</dbReference>
<reference evidence="2 3" key="1">
    <citation type="submission" date="2018-11" db="EMBL/GenBank/DDBJ databases">
        <title>Genomic Encyclopedia of Type Strains, Phase IV (KMG-IV): sequencing the most valuable type-strain genomes for metagenomic binning, comparative biology and taxonomic classification.</title>
        <authorList>
            <person name="Goeker M."/>
        </authorList>
    </citation>
    <scope>NUCLEOTIDE SEQUENCE [LARGE SCALE GENOMIC DNA]</scope>
    <source>
        <strain evidence="2 3">DSM 26537</strain>
    </source>
</reference>
<name>A0A3N1XAA4_9FIRM</name>
<organism evidence="2 3">
    <name type="scientific">Mobilisporobacter senegalensis</name>
    <dbReference type="NCBI Taxonomy" id="1329262"/>
    <lineage>
        <taxon>Bacteria</taxon>
        <taxon>Bacillati</taxon>
        <taxon>Bacillota</taxon>
        <taxon>Clostridia</taxon>
        <taxon>Lachnospirales</taxon>
        <taxon>Lachnospiraceae</taxon>
        <taxon>Mobilisporobacter</taxon>
    </lineage>
</organism>
<gene>
    <name evidence="2" type="ORF">EDD66_11368</name>
</gene>
<evidence type="ECO:0000313" key="3">
    <source>
        <dbReference type="Proteomes" id="UP000273083"/>
    </source>
</evidence>
<keyword evidence="1" id="KW-0812">Transmembrane</keyword>
<accession>A0A3N1XAA4</accession>
<protein>
    <submittedName>
        <fullName evidence="2">Type II secretion system protein F (GspF)</fullName>
    </submittedName>
</protein>
<dbReference type="Proteomes" id="UP000273083">
    <property type="component" value="Unassembled WGS sequence"/>
</dbReference>
<evidence type="ECO:0000256" key="1">
    <source>
        <dbReference type="SAM" id="Phobius"/>
    </source>
</evidence>
<evidence type="ECO:0000313" key="2">
    <source>
        <dbReference type="EMBL" id="ROR23673.1"/>
    </source>
</evidence>
<feature type="transmembrane region" description="Helical" evidence="1">
    <location>
        <begin position="470"/>
        <end position="490"/>
    </location>
</feature>
<feature type="transmembrane region" description="Helical" evidence="1">
    <location>
        <begin position="86"/>
        <end position="106"/>
    </location>
</feature>
<proteinExistence type="predicted"/>